<accession>A0A251XVV5</accession>
<evidence type="ECO:0000313" key="1">
    <source>
        <dbReference type="EMBL" id="OUE09637.1"/>
    </source>
</evidence>
<dbReference type="Proteomes" id="UP000195106">
    <property type="component" value="Unassembled WGS sequence"/>
</dbReference>
<name>A0A251XVV5_9MICO</name>
<reference evidence="1 2" key="1">
    <citation type="submission" date="2016-08" db="EMBL/GenBank/DDBJ databases">
        <title>Genome sequence of Clavibacter michiganensis spp. strain CASJ009.</title>
        <authorList>
            <person name="Thapa S.P."/>
            <person name="Coaker G."/>
        </authorList>
    </citation>
    <scope>NUCLEOTIDE SEQUENCE [LARGE SCALE GENOMIC DNA]</scope>
    <source>
        <strain evidence="1">CASJ009</strain>
    </source>
</reference>
<sequence length="36" mass="4001">MIQGFKVLRSCCYLEEEVLGPFIISRNVAKLSAIGD</sequence>
<gene>
    <name evidence="1" type="ORF">CMsap09_11880</name>
</gene>
<evidence type="ECO:0000313" key="2">
    <source>
        <dbReference type="Proteomes" id="UP000195106"/>
    </source>
</evidence>
<dbReference type="EMBL" id="MDHJ01000001">
    <property type="protein sequence ID" value="OUE09637.1"/>
    <property type="molecule type" value="Genomic_DNA"/>
</dbReference>
<dbReference type="AlphaFoldDB" id="A0A251XVV5"/>
<comment type="caution">
    <text evidence="1">The sequence shown here is derived from an EMBL/GenBank/DDBJ whole genome shotgun (WGS) entry which is preliminary data.</text>
</comment>
<protein>
    <submittedName>
        <fullName evidence="1">Uncharacterized protein</fullName>
    </submittedName>
</protein>
<proteinExistence type="predicted"/>
<organism evidence="1 2">
    <name type="scientific">Clavibacter michiganensis</name>
    <dbReference type="NCBI Taxonomy" id="28447"/>
    <lineage>
        <taxon>Bacteria</taxon>
        <taxon>Bacillati</taxon>
        <taxon>Actinomycetota</taxon>
        <taxon>Actinomycetes</taxon>
        <taxon>Micrococcales</taxon>
        <taxon>Microbacteriaceae</taxon>
        <taxon>Clavibacter</taxon>
    </lineage>
</organism>